<sequence length="584" mass="65440">MARLGYSTTWKASWICLGLATCVMLVATVPIDPDHSKIKHHGRSRWSENLLKWINLPFLKAPSNHRYADSRNIYATYQAVTFGNGHIVTFDGSYYRMPDGIGATCPHILSRDQAKFQFMILRNSNSITLYTTNTVITLHNNNKVEVNNTGVYRDLPVQSWDDSVSVIHNNEAVFIETKMGVMIECDLHHTECLYKLTGSFYNHTTGLLGTNDDDASNDLLLPSGRVAIHLQEFLNYYELSGSPICRPATASTNEKCSSEMANRCQHLFSDPTSPLAACYSKVAPESFMLACMYDAERCDTRHNDHRICDAVRAYIQICKSASASVLLPRECGRCHHHHKIDSTWSEETQRKLDIVLVASLKRNWFSSNNSIGMVLSSVFSNVITGLRNEARLHNVRVGLLGYSGSGYLSEPHVYTVQGEAFTRHYSSAIWRQTVLSLEANGVWSTDPLIGIRSALNYPFRADAVKMMLLLSEQVPNSQELQSPLSELQSKGMILNIITSSEPEIYSSKVDGIHIREDIAELVRVTRGTAFDIAAISSADSRSMQLLSQKINQQVAHDFHRCRQCTCKLSLLGQEISICEEKPCV</sequence>
<dbReference type="Pfam" id="PF00094">
    <property type="entry name" value="VWD"/>
    <property type="match status" value="1"/>
</dbReference>
<comment type="caution">
    <text evidence="3">The sequence shown here is derived from an EMBL/GenBank/DDBJ whole genome shotgun (WGS) entry which is preliminary data.</text>
</comment>
<reference evidence="3" key="1">
    <citation type="journal article" date="2023" name="Mol. Biol. Evol.">
        <title>Third-Generation Sequencing Reveals the Adaptive Role of the Epigenome in Three Deep-Sea Polychaetes.</title>
        <authorList>
            <person name="Perez M."/>
            <person name="Aroh O."/>
            <person name="Sun Y."/>
            <person name="Lan Y."/>
            <person name="Juniper S.K."/>
            <person name="Young C.R."/>
            <person name="Angers B."/>
            <person name="Qian P.Y."/>
        </authorList>
    </citation>
    <scope>NUCLEOTIDE SEQUENCE</scope>
    <source>
        <strain evidence="3">P08H-3</strain>
    </source>
</reference>
<dbReference type="SUPFAM" id="SSF53300">
    <property type="entry name" value="vWA-like"/>
    <property type="match status" value="1"/>
</dbReference>
<proteinExistence type="predicted"/>
<dbReference type="InterPro" id="IPR014853">
    <property type="entry name" value="VWF/SSPO/ZAN-like_Cys-rich_dom"/>
</dbReference>
<accession>A0AAD9N7Q3</accession>
<evidence type="ECO:0000313" key="3">
    <source>
        <dbReference type="EMBL" id="KAK2157179.1"/>
    </source>
</evidence>
<dbReference type="EMBL" id="JAODUP010000196">
    <property type="protein sequence ID" value="KAK2157179.1"/>
    <property type="molecule type" value="Genomic_DNA"/>
</dbReference>
<dbReference type="InterPro" id="IPR036465">
    <property type="entry name" value="vWFA_dom_sf"/>
</dbReference>
<dbReference type="InterPro" id="IPR001846">
    <property type="entry name" value="VWF_type-D"/>
</dbReference>
<keyword evidence="1" id="KW-1133">Transmembrane helix</keyword>
<dbReference type="AlphaFoldDB" id="A0AAD9N7Q3"/>
<evidence type="ECO:0000259" key="2">
    <source>
        <dbReference type="PROSITE" id="PS51233"/>
    </source>
</evidence>
<dbReference type="SMART" id="SM00832">
    <property type="entry name" value="C8"/>
    <property type="match status" value="1"/>
</dbReference>
<dbReference type="PANTHER" id="PTHR37860:SF2">
    <property type="entry name" value="VITELLOGENIN DOMAIN-CONTAINING PROTEIN"/>
    <property type="match status" value="1"/>
</dbReference>
<name>A0AAD9N7Q3_9ANNE</name>
<feature type="domain" description="VWFD" evidence="2">
    <location>
        <begin position="77"/>
        <end position="246"/>
    </location>
</feature>
<evidence type="ECO:0000313" key="4">
    <source>
        <dbReference type="Proteomes" id="UP001208570"/>
    </source>
</evidence>
<keyword evidence="4" id="KW-1185">Reference proteome</keyword>
<protein>
    <recommendedName>
        <fullName evidence="2">VWFD domain-containing protein</fullName>
    </recommendedName>
</protein>
<feature type="transmembrane region" description="Helical" evidence="1">
    <location>
        <begin position="12"/>
        <end position="31"/>
    </location>
</feature>
<dbReference type="PANTHER" id="PTHR37860">
    <property type="entry name" value="AGAP008810-PA"/>
    <property type="match status" value="1"/>
</dbReference>
<dbReference type="PROSITE" id="PS51233">
    <property type="entry name" value="VWFD"/>
    <property type="match status" value="1"/>
</dbReference>
<dbReference type="Proteomes" id="UP001208570">
    <property type="component" value="Unassembled WGS sequence"/>
</dbReference>
<gene>
    <name evidence="3" type="ORF">LSH36_196g04072</name>
</gene>
<evidence type="ECO:0000256" key="1">
    <source>
        <dbReference type="SAM" id="Phobius"/>
    </source>
</evidence>
<keyword evidence="1" id="KW-0812">Transmembrane</keyword>
<dbReference type="SMART" id="SM00216">
    <property type="entry name" value="VWD"/>
    <property type="match status" value="1"/>
</dbReference>
<keyword evidence="1" id="KW-0472">Membrane</keyword>
<dbReference type="Pfam" id="PF08742">
    <property type="entry name" value="C8"/>
    <property type="match status" value="1"/>
</dbReference>
<organism evidence="3 4">
    <name type="scientific">Paralvinella palmiformis</name>
    <dbReference type="NCBI Taxonomy" id="53620"/>
    <lineage>
        <taxon>Eukaryota</taxon>
        <taxon>Metazoa</taxon>
        <taxon>Spiralia</taxon>
        <taxon>Lophotrochozoa</taxon>
        <taxon>Annelida</taxon>
        <taxon>Polychaeta</taxon>
        <taxon>Sedentaria</taxon>
        <taxon>Canalipalpata</taxon>
        <taxon>Terebellida</taxon>
        <taxon>Terebelliformia</taxon>
        <taxon>Alvinellidae</taxon>
        <taxon>Paralvinella</taxon>
    </lineage>
</organism>